<dbReference type="KEGG" id="aluc:AKAW2_31096S"/>
<evidence type="ECO:0000313" key="3">
    <source>
        <dbReference type="Proteomes" id="UP000661280"/>
    </source>
</evidence>
<dbReference type="Proteomes" id="UP000661280">
    <property type="component" value="Chromosome 3"/>
</dbReference>
<gene>
    <name evidence="2" type="ORF">AKAW2_31096S</name>
</gene>
<dbReference type="GeneID" id="64959102"/>
<dbReference type="EMBL" id="AP024427">
    <property type="protein sequence ID" value="BCR97777.1"/>
    <property type="molecule type" value="Genomic_DNA"/>
</dbReference>
<dbReference type="AlphaFoldDB" id="A0A7R7W7G1"/>
<reference evidence="2" key="1">
    <citation type="submission" date="2021-01" db="EMBL/GenBank/DDBJ databases">
        <authorList>
            <consortium name="Aspergillus luchuensis mut. kawachii IFO 4304 genome sequencing consortium"/>
            <person name="Kazuki M."/>
            <person name="Futagami T."/>
        </authorList>
    </citation>
    <scope>NUCLEOTIDE SEQUENCE</scope>
    <source>
        <strain evidence="2">IFO 4308</strain>
    </source>
</reference>
<proteinExistence type="predicted"/>
<feature type="region of interest" description="Disordered" evidence="1">
    <location>
        <begin position="1"/>
        <end position="28"/>
    </location>
</feature>
<organism evidence="2 3">
    <name type="scientific">Aspergillus kawachii</name>
    <name type="common">White koji mold</name>
    <name type="synonym">Aspergillus awamori var. kawachi</name>
    <dbReference type="NCBI Taxonomy" id="1069201"/>
    <lineage>
        <taxon>Eukaryota</taxon>
        <taxon>Fungi</taxon>
        <taxon>Dikarya</taxon>
        <taxon>Ascomycota</taxon>
        <taxon>Pezizomycotina</taxon>
        <taxon>Eurotiomycetes</taxon>
        <taxon>Eurotiomycetidae</taxon>
        <taxon>Eurotiales</taxon>
        <taxon>Aspergillaceae</taxon>
        <taxon>Aspergillus</taxon>
        <taxon>Aspergillus subgen. Circumdati</taxon>
    </lineage>
</organism>
<protein>
    <submittedName>
        <fullName evidence="2">Uncharacterized protein</fullName>
    </submittedName>
</protein>
<name>A0A7R7W7G1_ASPKA</name>
<keyword evidence="3" id="KW-1185">Reference proteome</keyword>
<evidence type="ECO:0000313" key="2">
    <source>
        <dbReference type="EMBL" id="BCR97777.1"/>
    </source>
</evidence>
<evidence type="ECO:0000256" key="1">
    <source>
        <dbReference type="SAM" id="MobiDB-lite"/>
    </source>
</evidence>
<accession>A0A7R7W7G1</accession>
<dbReference type="RefSeq" id="XP_041541543.1">
    <property type="nucleotide sequence ID" value="XM_041687683.1"/>
</dbReference>
<sequence>MDHFSNGLVSPRGVAKDTHPREPSDLSIYPQHLSTLTPFEPRFLTPLSGGNVRSANSVSFITFLTVYHENESSSLVNPGG</sequence>
<feature type="compositionally biased region" description="Basic and acidic residues" evidence="1">
    <location>
        <begin position="14"/>
        <end position="24"/>
    </location>
</feature>
<reference evidence="2" key="2">
    <citation type="submission" date="2021-02" db="EMBL/GenBank/DDBJ databases">
        <title>Aspergillus luchuensis mut. kawachii IFO 4304 genome sequence.</title>
        <authorList>
            <person name="Mori K."/>
            <person name="Kadooka C."/>
            <person name="Goto M."/>
            <person name="Futagami T."/>
        </authorList>
    </citation>
    <scope>NUCLEOTIDE SEQUENCE</scope>
    <source>
        <strain evidence="2">IFO 4308</strain>
    </source>
</reference>